<keyword evidence="2" id="KW-0540">Nuclease</keyword>
<keyword evidence="2" id="KW-0378">Hydrolase</keyword>
<dbReference type="AlphaFoldDB" id="A0A6H2A1B3"/>
<evidence type="ECO:0000313" key="3">
    <source>
        <dbReference type="EMBL" id="QJA77009.1"/>
    </source>
</evidence>
<evidence type="ECO:0000313" key="2">
    <source>
        <dbReference type="EMBL" id="QJA53604.1"/>
    </source>
</evidence>
<dbReference type="InterPro" id="IPR044925">
    <property type="entry name" value="His-Me_finger_sf"/>
</dbReference>
<dbReference type="EMBL" id="MT142258">
    <property type="protein sequence ID" value="QJA77009.1"/>
    <property type="molecule type" value="Genomic_DNA"/>
</dbReference>
<proteinExistence type="predicted"/>
<evidence type="ECO:0000259" key="1">
    <source>
        <dbReference type="Pfam" id="PF13392"/>
    </source>
</evidence>
<dbReference type="Gene3D" id="3.90.75.20">
    <property type="match status" value="1"/>
</dbReference>
<dbReference type="Pfam" id="PF13392">
    <property type="entry name" value="HNH_3"/>
    <property type="match status" value="1"/>
</dbReference>
<feature type="domain" description="HNH nuclease" evidence="1">
    <location>
        <begin position="73"/>
        <end position="117"/>
    </location>
</feature>
<organism evidence="2">
    <name type="scientific">viral metagenome</name>
    <dbReference type="NCBI Taxonomy" id="1070528"/>
    <lineage>
        <taxon>unclassified sequences</taxon>
        <taxon>metagenomes</taxon>
        <taxon>organismal metagenomes</taxon>
    </lineage>
</organism>
<dbReference type="EMBL" id="MT144435">
    <property type="protein sequence ID" value="QJA53604.1"/>
    <property type="molecule type" value="Genomic_DNA"/>
</dbReference>
<keyword evidence="2" id="KW-0255">Endonuclease</keyword>
<reference evidence="2" key="1">
    <citation type="submission" date="2020-03" db="EMBL/GenBank/DDBJ databases">
        <title>The deep terrestrial virosphere.</title>
        <authorList>
            <person name="Holmfeldt K."/>
            <person name="Nilsson E."/>
            <person name="Simone D."/>
            <person name="Lopez-Fernandez M."/>
            <person name="Wu X."/>
            <person name="de Brujin I."/>
            <person name="Lundin D."/>
            <person name="Andersson A."/>
            <person name="Bertilsson S."/>
            <person name="Dopson M."/>
        </authorList>
    </citation>
    <scope>NUCLEOTIDE SEQUENCE</scope>
    <source>
        <strain evidence="3">MM415A01379</strain>
        <strain evidence="2">TM448A03744</strain>
    </source>
</reference>
<name>A0A6H2A1B3_9ZZZZ</name>
<gene>
    <name evidence="3" type="ORF">MM415A01379_0005</name>
    <name evidence="2" type="ORF">TM448A03744_0002</name>
</gene>
<accession>A0A6H2A1B3</accession>
<protein>
    <submittedName>
        <fullName evidence="2">Putative homing endonuclease</fullName>
    </submittedName>
</protein>
<sequence>MVIKNCEICGTEYRIKKSHAHLRRTCSRKCAAKMKSIEKSGENHPGWKGGIEKHNEGYILVYDKGNGYKNKIFAHRKIMEEHLGRKLVSSELVHHIDGNKYNNAIENLKLMTRAEHMNFHREALNKNKIYKPNSGSFKKGHISQRWKVKNDKDNVQRNDSGR</sequence>
<dbReference type="SUPFAM" id="SSF54060">
    <property type="entry name" value="His-Me finger endonucleases"/>
    <property type="match status" value="1"/>
</dbReference>
<dbReference type="InterPro" id="IPR003615">
    <property type="entry name" value="HNH_nuc"/>
</dbReference>
<dbReference type="GO" id="GO:0004519">
    <property type="term" value="F:endonuclease activity"/>
    <property type="evidence" value="ECO:0007669"/>
    <property type="project" value="UniProtKB-KW"/>
</dbReference>